<gene>
    <name evidence="2" type="ORF">E2C01_053924</name>
</gene>
<comment type="caution">
    <text evidence="2">The sequence shown here is derived from an EMBL/GenBank/DDBJ whole genome shotgun (WGS) entry which is preliminary data.</text>
</comment>
<evidence type="ECO:0000313" key="2">
    <source>
        <dbReference type="EMBL" id="MPC59895.1"/>
    </source>
</evidence>
<proteinExistence type="predicted"/>
<evidence type="ECO:0000256" key="1">
    <source>
        <dbReference type="SAM" id="MobiDB-lite"/>
    </source>
</evidence>
<name>A0A5B7GRC9_PORTR</name>
<accession>A0A5B7GRC9</accession>
<organism evidence="2 3">
    <name type="scientific">Portunus trituberculatus</name>
    <name type="common">Swimming crab</name>
    <name type="synonym">Neptunus trituberculatus</name>
    <dbReference type="NCBI Taxonomy" id="210409"/>
    <lineage>
        <taxon>Eukaryota</taxon>
        <taxon>Metazoa</taxon>
        <taxon>Ecdysozoa</taxon>
        <taxon>Arthropoda</taxon>
        <taxon>Crustacea</taxon>
        <taxon>Multicrustacea</taxon>
        <taxon>Malacostraca</taxon>
        <taxon>Eumalacostraca</taxon>
        <taxon>Eucarida</taxon>
        <taxon>Decapoda</taxon>
        <taxon>Pleocyemata</taxon>
        <taxon>Brachyura</taxon>
        <taxon>Eubrachyura</taxon>
        <taxon>Portunoidea</taxon>
        <taxon>Portunidae</taxon>
        <taxon>Portuninae</taxon>
        <taxon>Portunus</taxon>
    </lineage>
</organism>
<feature type="region of interest" description="Disordered" evidence="1">
    <location>
        <begin position="1"/>
        <end position="51"/>
    </location>
</feature>
<protein>
    <submittedName>
        <fullName evidence="2">Uncharacterized protein</fullName>
    </submittedName>
</protein>
<reference evidence="2 3" key="1">
    <citation type="submission" date="2019-05" db="EMBL/GenBank/DDBJ databases">
        <title>Another draft genome of Portunus trituberculatus and its Hox gene families provides insights of decapod evolution.</title>
        <authorList>
            <person name="Jeong J.-H."/>
            <person name="Song I."/>
            <person name="Kim S."/>
            <person name="Choi T."/>
            <person name="Kim D."/>
            <person name="Ryu S."/>
            <person name="Kim W."/>
        </authorList>
    </citation>
    <scope>NUCLEOTIDE SEQUENCE [LARGE SCALE GENOMIC DNA]</scope>
    <source>
        <tissue evidence="2">Muscle</tissue>
    </source>
</reference>
<dbReference type="Proteomes" id="UP000324222">
    <property type="component" value="Unassembled WGS sequence"/>
</dbReference>
<feature type="region of interest" description="Disordered" evidence="1">
    <location>
        <begin position="76"/>
        <end position="119"/>
    </location>
</feature>
<feature type="compositionally biased region" description="Gly residues" evidence="1">
    <location>
        <begin position="87"/>
        <end position="97"/>
    </location>
</feature>
<sequence length="119" mass="12741">MLNSALMSLEDGARREGQSGARGDTPSPRSHRRQLARQVEERVGVEGRGVMSSLLTRRRSRSSILRGGYWRVVRGDGQGGEVSRAVGMGGDGRGMSGDGEHAGSDREGMSWVTRGERGG</sequence>
<feature type="compositionally biased region" description="Basic and acidic residues" evidence="1">
    <location>
        <begin position="98"/>
        <end position="119"/>
    </location>
</feature>
<dbReference type="EMBL" id="VSRR010016962">
    <property type="protein sequence ID" value="MPC59895.1"/>
    <property type="molecule type" value="Genomic_DNA"/>
</dbReference>
<keyword evidence="3" id="KW-1185">Reference proteome</keyword>
<dbReference type="AlphaFoldDB" id="A0A5B7GRC9"/>
<evidence type="ECO:0000313" key="3">
    <source>
        <dbReference type="Proteomes" id="UP000324222"/>
    </source>
</evidence>